<reference evidence="2" key="1">
    <citation type="journal article" date="2014" name="Science">
        <title>Ancient hybridizations among the ancestral genomes of bread wheat.</title>
        <authorList>
            <consortium name="International Wheat Genome Sequencing Consortium,"/>
            <person name="Marcussen T."/>
            <person name="Sandve S.R."/>
            <person name="Heier L."/>
            <person name="Spannagl M."/>
            <person name="Pfeifer M."/>
            <person name="Jakobsen K.S."/>
            <person name="Wulff B.B."/>
            <person name="Steuernagel B."/>
            <person name="Mayer K.F."/>
            <person name="Olsen O.A."/>
        </authorList>
    </citation>
    <scope>NUCLEOTIDE SEQUENCE [LARGE SCALE GENOMIC DNA]</scope>
    <source>
        <strain evidence="2">cv. AL8/78</strain>
    </source>
</reference>
<dbReference type="Gene3D" id="3.40.630.10">
    <property type="entry name" value="Zn peptidases"/>
    <property type="match status" value="1"/>
</dbReference>
<dbReference type="EnsemblPlants" id="AET2Gv20847200.10">
    <property type="protein sequence ID" value="AET2Gv20847200.10"/>
    <property type="gene ID" value="AET2Gv20847200"/>
</dbReference>
<dbReference type="Gramene" id="AET2Gv20847200.10">
    <property type="protein sequence ID" value="AET2Gv20847200.10"/>
    <property type="gene ID" value="AET2Gv20847200"/>
</dbReference>
<reference evidence="1" key="3">
    <citation type="journal article" date="2017" name="Nature">
        <title>Genome sequence of the progenitor of the wheat D genome Aegilops tauschii.</title>
        <authorList>
            <person name="Luo M.C."/>
            <person name="Gu Y.Q."/>
            <person name="Puiu D."/>
            <person name="Wang H."/>
            <person name="Twardziok S.O."/>
            <person name="Deal K.R."/>
            <person name="Huo N."/>
            <person name="Zhu T."/>
            <person name="Wang L."/>
            <person name="Wang Y."/>
            <person name="McGuire P.E."/>
            <person name="Liu S."/>
            <person name="Long H."/>
            <person name="Ramasamy R.K."/>
            <person name="Rodriguez J.C."/>
            <person name="Van S.L."/>
            <person name="Yuan L."/>
            <person name="Wang Z."/>
            <person name="Xia Z."/>
            <person name="Xiao L."/>
            <person name="Anderson O.D."/>
            <person name="Ouyang S."/>
            <person name="Liang Y."/>
            <person name="Zimin A.V."/>
            <person name="Pertea G."/>
            <person name="Qi P."/>
            <person name="Bennetzen J.L."/>
            <person name="Dai X."/>
            <person name="Dawson M.W."/>
            <person name="Muller H.G."/>
            <person name="Kugler K."/>
            <person name="Rivarola-Duarte L."/>
            <person name="Spannagl M."/>
            <person name="Mayer K.F.X."/>
            <person name="Lu F.H."/>
            <person name="Bevan M.W."/>
            <person name="Leroy P."/>
            <person name="Li P."/>
            <person name="You F.M."/>
            <person name="Sun Q."/>
            <person name="Liu Z."/>
            <person name="Lyons E."/>
            <person name="Wicker T."/>
            <person name="Salzberg S.L."/>
            <person name="Devos K.M."/>
            <person name="Dvorak J."/>
        </authorList>
    </citation>
    <scope>NUCLEOTIDE SEQUENCE [LARGE SCALE GENOMIC DNA]</scope>
    <source>
        <strain evidence="1">cv. AL8/78</strain>
    </source>
</reference>
<keyword evidence="2" id="KW-1185">Reference proteome</keyword>
<dbReference type="PANTHER" id="PTHR11014">
    <property type="entry name" value="PEPTIDASE M20 FAMILY MEMBER"/>
    <property type="match status" value="1"/>
</dbReference>
<evidence type="ECO:0000313" key="1">
    <source>
        <dbReference type="EnsemblPlants" id="AET2Gv20847200.10"/>
    </source>
</evidence>
<protein>
    <submittedName>
        <fullName evidence="1">Uncharacterized protein</fullName>
    </submittedName>
</protein>
<sequence length="110" mass="11683">KEGVLNGVEAIFAMHVDCQKPTGSIAAHAGPTHAAVCFYVVKIEGKTGNAETPHLNVDPVVAAAFTILALQQLTSREDDPLHSQVCSLLPILKLGILLIPHLQLLNSEVL</sequence>
<dbReference type="InterPro" id="IPR036264">
    <property type="entry name" value="Bact_exopeptidase_dim_dom"/>
</dbReference>
<accession>A0A453CHD3</accession>
<reference evidence="1" key="4">
    <citation type="submission" date="2019-03" db="UniProtKB">
        <authorList>
            <consortium name="EnsemblPlants"/>
        </authorList>
    </citation>
    <scope>IDENTIFICATION</scope>
</reference>
<organism evidence="1 2">
    <name type="scientific">Aegilops tauschii subsp. strangulata</name>
    <name type="common">Goatgrass</name>
    <dbReference type="NCBI Taxonomy" id="200361"/>
    <lineage>
        <taxon>Eukaryota</taxon>
        <taxon>Viridiplantae</taxon>
        <taxon>Streptophyta</taxon>
        <taxon>Embryophyta</taxon>
        <taxon>Tracheophyta</taxon>
        <taxon>Spermatophyta</taxon>
        <taxon>Magnoliopsida</taxon>
        <taxon>Liliopsida</taxon>
        <taxon>Poales</taxon>
        <taxon>Poaceae</taxon>
        <taxon>BOP clade</taxon>
        <taxon>Pooideae</taxon>
        <taxon>Triticodae</taxon>
        <taxon>Triticeae</taxon>
        <taxon>Triticinae</taxon>
        <taxon>Aegilops</taxon>
    </lineage>
</organism>
<dbReference type="Proteomes" id="UP000015105">
    <property type="component" value="Chromosome 2D"/>
</dbReference>
<dbReference type="PANTHER" id="PTHR11014:SF156">
    <property type="entry name" value="PEPTIDASE M20 DIMERISATION DOMAIN-CONTAINING PROTEIN"/>
    <property type="match status" value="1"/>
</dbReference>
<dbReference type="GO" id="GO:0016787">
    <property type="term" value="F:hydrolase activity"/>
    <property type="evidence" value="ECO:0007669"/>
    <property type="project" value="InterPro"/>
</dbReference>
<dbReference type="AlphaFoldDB" id="A0A453CHD3"/>
<dbReference type="SUPFAM" id="SSF55031">
    <property type="entry name" value="Bacterial exopeptidase dimerisation domain"/>
    <property type="match status" value="1"/>
</dbReference>
<proteinExistence type="predicted"/>
<reference evidence="2" key="2">
    <citation type="journal article" date="2017" name="Nat. Plants">
        <title>The Aegilops tauschii genome reveals multiple impacts of transposons.</title>
        <authorList>
            <person name="Zhao G."/>
            <person name="Zou C."/>
            <person name="Li K."/>
            <person name="Wang K."/>
            <person name="Li T."/>
            <person name="Gao L."/>
            <person name="Zhang X."/>
            <person name="Wang H."/>
            <person name="Yang Z."/>
            <person name="Liu X."/>
            <person name="Jiang W."/>
            <person name="Mao L."/>
            <person name="Kong X."/>
            <person name="Jiao Y."/>
            <person name="Jia J."/>
        </authorList>
    </citation>
    <scope>NUCLEOTIDE SEQUENCE [LARGE SCALE GENOMIC DNA]</scope>
    <source>
        <strain evidence="2">cv. AL8/78</strain>
    </source>
</reference>
<name>A0A453CHD3_AEGTS</name>
<reference evidence="1" key="5">
    <citation type="journal article" date="2021" name="G3 (Bethesda)">
        <title>Aegilops tauschii genome assembly Aet v5.0 features greater sequence contiguity and improved annotation.</title>
        <authorList>
            <person name="Wang L."/>
            <person name="Zhu T."/>
            <person name="Rodriguez J.C."/>
            <person name="Deal K.R."/>
            <person name="Dubcovsky J."/>
            <person name="McGuire P.E."/>
            <person name="Lux T."/>
            <person name="Spannagl M."/>
            <person name="Mayer K.F.X."/>
            <person name="Baldrich P."/>
            <person name="Meyers B.C."/>
            <person name="Huo N."/>
            <person name="Gu Y.Q."/>
            <person name="Zhou H."/>
            <person name="Devos K.M."/>
            <person name="Bennetzen J.L."/>
            <person name="Unver T."/>
            <person name="Budak H."/>
            <person name="Gulick P.J."/>
            <person name="Galiba G."/>
            <person name="Kalapos B."/>
            <person name="Nelson D.R."/>
            <person name="Li P."/>
            <person name="You F.M."/>
            <person name="Luo M.C."/>
            <person name="Dvorak J."/>
        </authorList>
    </citation>
    <scope>NUCLEOTIDE SEQUENCE [LARGE SCALE GENOMIC DNA]</scope>
    <source>
        <strain evidence="1">cv. AL8/78</strain>
    </source>
</reference>
<dbReference type="InterPro" id="IPR017439">
    <property type="entry name" value="Amidohydrolase"/>
</dbReference>
<evidence type="ECO:0000313" key="2">
    <source>
        <dbReference type="Proteomes" id="UP000015105"/>
    </source>
</evidence>